<proteinExistence type="predicted"/>
<dbReference type="EMBL" id="ATJJ01000043">
    <property type="protein sequence ID" value="EPI47738.1"/>
    <property type="molecule type" value="Genomic_DNA"/>
</dbReference>
<organism evidence="2 3">
    <name type="scientific">Gardnerella vaginalis JCP8108</name>
    <dbReference type="NCBI Taxonomy" id="1261066"/>
    <lineage>
        <taxon>Bacteria</taxon>
        <taxon>Bacillati</taxon>
        <taxon>Actinomycetota</taxon>
        <taxon>Actinomycetes</taxon>
        <taxon>Bifidobacteriales</taxon>
        <taxon>Bifidobacteriaceae</taxon>
        <taxon>Gardnerella</taxon>
    </lineage>
</organism>
<evidence type="ECO:0000313" key="2">
    <source>
        <dbReference type="EMBL" id="EPI47738.1"/>
    </source>
</evidence>
<evidence type="ECO:0000259" key="1">
    <source>
        <dbReference type="Pfam" id="PF13304"/>
    </source>
</evidence>
<dbReference type="SUPFAM" id="SSF52540">
    <property type="entry name" value="P-loop containing nucleoside triphosphate hydrolases"/>
    <property type="match status" value="1"/>
</dbReference>
<protein>
    <recommendedName>
        <fullName evidence="1">ATPase AAA-type core domain-containing protein</fullName>
    </recommendedName>
</protein>
<name>S4GPA3_GARVA</name>
<comment type="caution">
    <text evidence="2">The sequence shown here is derived from an EMBL/GenBank/DDBJ whole genome shotgun (WGS) entry which is preliminary data.</text>
</comment>
<dbReference type="Proteomes" id="UP000014521">
    <property type="component" value="Unassembled WGS sequence"/>
</dbReference>
<dbReference type="InterPro" id="IPR027417">
    <property type="entry name" value="P-loop_NTPase"/>
</dbReference>
<dbReference type="GO" id="GO:0016887">
    <property type="term" value="F:ATP hydrolysis activity"/>
    <property type="evidence" value="ECO:0007669"/>
    <property type="project" value="InterPro"/>
</dbReference>
<dbReference type="PANTHER" id="PTHR40396:SF1">
    <property type="entry name" value="ATPASE AAA-TYPE CORE DOMAIN-CONTAINING PROTEIN"/>
    <property type="match status" value="1"/>
</dbReference>
<sequence>MLQKIIYTRQLEVVMLLNFSVMNALSFRELQQFTMQRSIRVKDCEWTHPEVSTLAAIYGGNACGKTNLLRCISFLRNFVENSFKDGSSNSGINAIPFILNKESENKPSTFFIEFIASDNNRYQYWFIINNKHVLEEVLWLFRSTTNRKTVLFEREYGKPIKFGTSIKNVGKVVEKITKDNVLFLSTAAASGVSALHAAYEEITSSMQCRTVNFDDYHAVLTRILREHPDFANNISKLLKYADLGLKGVAVQDEQLDAATSEKLTKIAHLIKELDADSSRPTSNGLENDAKLQKFSVSRLAFTHSGQQERQLPEDFESLGTKTALVLFAFVLDALLKRSILLIDEIDTSLSMQLISEVISLYNNPETNPHQSQLIFTTHDLSLISNSGVDESILDRDQIWFVEKNSLGESSLHPLTEWENRSVNFGKNYQHNVYASAPQPTLHKVFSAMLEQMQTN</sequence>
<dbReference type="Pfam" id="PF13304">
    <property type="entry name" value="AAA_21"/>
    <property type="match status" value="1"/>
</dbReference>
<dbReference type="HOGENOM" id="CLU_046693_2_0_11"/>
<dbReference type="AlphaFoldDB" id="S4GPA3"/>
<accession>S4GPA3</accession>
<evidence type="ECO:0000313" key="3">
    <source>
        <dbReference type="Proteomes" id="UP000014521"/>
    </source>
</evidence>
<reference evidence="2 3" key="1">
    <citation type="submission" date="2013-06" db="EMBL/GenBank/DDBJ databases">
        <authorList>
            <person name="Weinstock G."/>
            <person name="Sodergren E."/>
            <person name="Lobos E.A."/>
            <person name="Fulton L."/>
            <person name="Fulton R."/>
            <person name="Courtney L."/>
            <person name="Fronick C."/>
            <person name="O'Laughlin M."/>
            <person name="Godfrey J."/>
            <person name="Wilson R.M."/>
            <person name="Miner T."/>
            <person name="Farmer C."/>
            <person name="Delehaunty K."/>
            <person name="Cordes M."/>
            <person name="Minx P."/>
            <person name="Tomlinson C."/>
            <person name="Chen J."/>
            <person name="Wollam A."/>
            <person name="Pepin K.H."/>
            <person name="Bhonagiri V."/>
            <person name="Zhang X."/>
            <person name="Warren W."/>
            <person name="Mitreva M."/>
            <person name="Mardis E.R."/>
            <person name="Wilson R.K."/>
        </authorList>
    </citation>
    <scope>NUCLEOTIDE SEQUENCE [LARGE SCALE GENOMIC DNA]</scope>
    <source>
        <strain evidence="2 3">JCP8108</strain>
    </source>
</reference>
<feature type="domain" description="ATPase AAA-type core" evidence="1">
    <location>
        <begin position="54"/>
        <end position="384"/>
    </location>
</feature>
<dbReference type="PATRIC" id="fig|1261066.4.peg.717"/>
<dbReference type="Gene3D" id="3.40.50.300">
    <property type="entry name" value="P-loop containing nucleotide triphosphate hydrolases"/>
    <property type="match status" value="1"/>
</dbReference>
<dbReference type="InterPro" id="IPR003959">
    <property type="entry name" value="ATPase_AAA_core"/>
</dbReference>
<dbReference type="PANTHER" id="PTHR40396">
    <property type="entry name" value="ATPASE-LIKE PROTEIN"/>
    <property type="match status" value="1"/>
</dbReference>
<dbReference type="GO" id="GO:0005524">
    <property type="term" value="F:ATP binding"/>
    <property type="evidence" value="ECO:0007669"/>
    <property type="project" value="InterPro"/>
</dbReference>
<gene>
    <name evidence="2" type="ORF">HMPREF1581_00793</name>
</gene>